<sequence>MKSSIAAAALLSQVVLQVVQGFSPSPIERNAMITPPRQQSVFPLEMSNNIQSESESKKRRQLLFSMLAASGSLLVPPTQASVEDSAAKVQAISEAAAALDGWSNINIIKPPTDDRDYLAFVMENGLRVVLCSDPQSSEAGAAMDCHVGACSDPKEIRGLAHFCEHMLFLGTKDYPKEDSFEAFLSANGGSSNAYTASEDTVYHFTLQGESDDKFNEGLKRFSSFFSCPLFAQSSTGRELNAIESENSKNLQSDSFRIYQMTKAKQNSEHPHAKFFTGNKKTLLEDTKSMGLDVREELVKFYNKYYSANQMTLAVVGPQSIETLKGMVEGSFDKIPNREVRKPEEEWNGVIPPFGGKSVIDPFGNYVKIVPVQDARQMSINWPIIYKGSEDRDVALLTKQANYIAHLVGHEGPGSLLSYLKEKGYGNSVSAGNSDELSDFETFEVTISLTKAGLAAVDDVVEAVFVYLSMLKDQNIPKYNFNEVLQVEELQWRFAQKGDASSYVQSLATTLENYPPSLVVAGPRRLALAENANKLIESSEPRTGFTNSEQLDYTMSLANEYIDQLTVDNAMITLISKSFQGQTDKNEFWYGTDYSVEPISQPTLARWKNCPPPKALGIAFPRKNQFIPSESGLKLKYPPSPVDRLKKRTFEDRLVPVPPPEVIRDDGPDGRWTLYYKPDKQFGQPKAFIIMELLTKEVFSTAKNAALSNFYEFCVADKLTEYTYDAGLAGLTYDIKVVPRGVRMTFGGYNDKLEKFASYVSKKLTVDVKDLLPKDEAEFDRYKDVLTRTFAGFDVKQPYAHCAAYSKLMMQPQKFDYSNKEMREETENASLSGLISYSESLWASGKGLALVQGNIDKKEALQLLEKIDKTIGFKTIPPSDYPPELTPVPLTPIASGSMPTRVIVSEPNPKDVNSAAYAVIQSLSEDPKDQVMLELLSAIVTEPFYEDLRTKQQLGYIVSSGLRALGKTRFLGFVVQSSVATNDKLTIEILKYLDNVKPKLLEKLSEGDFAVYIKSLIERKTDPDKQLVAEVQRNWGEIGSGRLEFNRVQTEVRALLDLEKSDLLEFWDRLYVNDGRRVMVTEIVPRVGKVATAAPPLSFASTSETGKKLGIDDIEAFRAQNDPYSSA</sequence>
<comment type="caution">
    <text evidence="13">The sequence shown here is derived from an EMBL/GenBank/DDBJ whole genome shotgun (WGS) entry which is preliminary data.</text>
</comment>
<dbReference type="AlphaFoldDB" id="A0AAD2FT68"/>
<dbReference type="InterPro" id="IPR011249">
    <property type="entry name" value="Metalloenz_LuxS/M16"/>
</dbReference>
<dbReference type="SUPFAM" id="SSF63411">
    <property type="entry name" value="LuxS/MPP-like metallohydrolase"/>
    <property type="match status" value="4"/>
</dbReference>
<dbReference type="InterPro" id="IPR050626">
    <property type="entry name" value="Peptidase_M16"/>
</dbReference>
<reference evidence="13" key="1">
    <citation type="submission" date="2023-08" db="EMBL/GenBank/DDBJ databases">
        <authorList>
            <person name="Audoor S."/>
            <person name="Bilcke G."/>
        </authorList>
    </citation>
    <scope>NUCLEOTIDE SEQUENCE</scope>
</reference>
<dbReference type="PROSITE" id="PS00143">
    <property type="entry name" value="INSULINASE"/>
    <property type="match status" value="1"/>
</dbReference>
<evidence type="ECO:0000259" key="12">
    <source>
        <dbReference type="Pfam" id="PF22456"/>
    </source>
</evidence>
<protein>
    <recommendedName>
        <fullName evidence="15">Insulysin</fullName>
    </recommendedName>
</protein>
<dbReference type="PANTHER" id="PTHR43690:SF18">
    <property type="entry name" value="INSULIN-DEGRADING ENZYME-RELATED"/>
    <property type="match status" value="1"/>
</dbReference>
<dbReference type="GO" id="GO:0004222">
    <property type="term" value="F:metalloendopeptidase activity"/>
    <property type="evidence" value="ECO:0007669"/>
    <property type="project" value="InterPro"/>
</dbReference>
<dbReference type="Proteomes" id="UP001295423">
    <property type="component" value="Unassembled WGS sequence"/>
</dbReference>
<evidence type="ECO:0000256" key="7">
    <source>
        <dbReference type="RuleBase" id="RU004447"/>
    </source>
</evidence>
<keyword evidence="2" id="KW-0645">Protease</keyword>
<dbReference type="Gene3D" id="3.30.830.10">
    <property type="entry name" value="Metalloenzyme, LuxS/M16 peptidase-like"/>
    <property type="match status" value="4"/>
</dbReference>
<keyword evidence="4" id="KW-0378">Hydrolase</keyword>
<keyword evidence="14" id="KW-1185">Reference proteome</keyword>
<dbReference type="GO" id="GO:0005829">
    <property type="term" value="C:cytosol"/>
    <property type="evidence" value="ECO:0007669"/>
    <property type="project" value="TreeGrafter"/>
</dbReference>
<dbReference type="Pfam" id="PF16187">
    <property type="entry name" value="Peptidase_M16_M"/>
    <property type="match status" value="1"/>
</dbReference>
<gene>
    <name evidence="13" type="ORF">CYCCA115_LOCUS13557</name>
</gene>
<feature type="domain" description="Coenzyme PQQ synthesis protein F-like C-terminal lobe" evidence="12">
    <location>
        <begin position="934"/>
        <end position="1034"/>
    </location>
</feature>
<evidence type="ECO:0008006" key="15">
    <source>
        <dbReference type="Google" id="ProtNLM"/>
    </source>
</evidence>
<evidence type="ECO:0000256" key="6">
    <source>
        <dbReference type="ARBA" id="ARBA00023049"/>
    </source>
</evidence>
<dbReference type="GO" id="GO:0051603">
    <property type="term" value="P:proteolysis involved in protein catabolic process"/>
    <property type="evidence" value="ECO:0007669"/>
    <property type="project" value="TreeGrafter"/>
</dbReference>
<dbReference type="GO" id="GO:0043171">
    <property type="term" value="P:peptide catabolic process"/>
    <property type="evidence" value="ECO:0007669"/>
    <property type="project" value="TreeGrafter"/>
</dbReference>
<keyword evidence="6" id="KW-0482">Metalloprotease</keyword>
<evidence type="ECO:0000256" key="5">
    <source>
        <dbReference type="ARBA" id="ARBA00022833"/>
    </source>
</evidence>
<keyword evidence="5" id="KW-0862">Zinc</keyword>
<dbReference type="InterPro" id="IPR001431">
    <property type="entry name" value="Pept_M16_Zn_BS"/>
</dbReference>
<feature type="chain" id="PRO_5041993842" description="Insulysin" evidence="8">
    <location>
        <begin position="22"/>
        <end position="1126"/>
    </location>
</feature>
<evidence type="ECO:0000313" key="13">
    <source>
        <dbReference type="EMBL" id="CAJ1952446.1"/>
    </source>
</evidence>
<dbReference type="EMBL" id="CAKOGP040001803">
    <property type="protein sequence ID" value="CAJ1952446.1"/>
    <property type="molecule type" value="Genomic_DNA"/>
</dbReference>
<dbReference type="GO" id="GO:0046872">
    <property type="term" value="F:metal ion binding"/>
    <property type="evidence" value="ECO:0007669"/>
    <property type="project" value="UniProtKB-KW"/>
</dbReference>
<evidence type="ECO:0000259" key="10">
    <source>
        <dbReference type="Pfam" id="PF05193"/>
    </source>
</evidence>
<proteinExistence type="inferred from homology"/>
<evidence type="ECO:0000313" key="14">
    <source>
        <dbReference type="Proteomes" id="UP001295423"/>
    </source>
</evidence>
<dbReference type="Pfam" id="PF05193">
    <property type="entry name" value="Peptidase_M16_C"/>
    <property type="match status" value="1"/>
</dbReference>
<evidence type="ECO:0000256" key="4">
    <source>
        <dbReference type="ARBA" id="ARBA00022801"/>
    </source>
</evidence>
<evidence type="ECO:0000259" key="11">
    <source>
        <dbReference type="Pfam" id="PF16187"/>
    </source>
</evidence>
<dbReference type="InterPro" id="IPR032632">
    <property type="entry name" value="Peptidase_M16_M"/>
</dbReference>
<dbReference type="Pfam" id="PF22456">
    <property type="entry name" value="PqqF-like_C_4"/>
    <property type="match status" value="1"/>
</dbReference>
<name>A0AAD2FT68_9STRA</name>
<comment type="similarity">
    <text evidence="1 7">Belongs to the peptidase M16 family.</text>
</comment>
<feature type="domain" description="Peptidase M16 middle/third" evidence="11">
    <location>
        <begin position="491"/>
        <end position="819"/>
    </location>
</feature>
<keyword evidence="3" id="KW-0479">Metal-binding</keyword>
<dbReference type="Pfam" id="PF00675">
    <property type="entry name" value="Peptidase_M16"/>
    <property type="match status" value="1"/>
</dbReference>
<evidence type="ECO:0000259" key="9">
    <source>
        <dbReference type="Pfam" id="PF00675"/>
    </source>
</evidence>
<evidence type="ECO:0000256" key="8">
    <source>
        <dbReference type="SAM" id="SignalP"/>
    </source>
</evidence>
<evidence type="ECO:0000256" key="1">
    <source>
        <dbReference type="ARBA" id="ARBA00007261"/>
    </source>
</evidence>
<feature type="domain" description="Peptidase M16 N-terminal" evidence="9">
    <location>
        <begin position="127"/>
        <end position="261"/>
    </location>
</feature>
<dbReference type="PANTHER" id="PTHR43690">
    <property type="entry name" value="NARDILYSIN"/>
    <property type="match status" value="1"/>
</dbReference>
<organism evidence="13 14">
    <name type="scientific">Cylindrotheca closterium</name>
    <dbReference type="NCBI Taxonomy" id="2856"/>
    <lineage>
        <taxon>Eukaryota</taxon>
        <taxon>Sar</taxon>
        <taxon>Stramenopiles</taxon>
        <taxon>Ochrophyta</taxon>
        <taxon>Bacillariophyta</taxon>
        <taxon>Bacillariophyceae</taxon>
        <taxon>Bacillariophycidae</taxon>
        <taxon>Bacillariales</taxon>
        <taxon>Bacillariaceae</taxon>
        <taxon>Cylindrotheca</taxon>
    </lineage>
</organism>
<keyword evidence="8" id="KW-0732">Signal</keyword>
<dbReference type="InterPro" id="IPR007863">
    <property type="entry name" value="Peptidase_M16_C"/>
</dbReference>
<dbReference type="InterPro" id="IPR054734">
    <property type="entry name" value="PqqF-like_C_4"/>
</dbReference>
<dbReference type="GO" id="GO:0005739">
    <property type="term" value="C:mitochondrion"/>
    <property type="evidence" value="ECO:0007669"/>
    <property type="project" value="TreeGrafter"/>
</dbReference>
<feature type="domain" description="Peptidase M16 C-terminal" evidence="10">
    <location>
        <begin position="294"/>
        <end position="484"/>
    </location>
</feature>
<accession>A0AAD2FT68</accession>
<feature type="signal peptide" evidence="8">
    <location>
        <begin position="1"/>
        <end position="21"/>
    </location>
</feature>
<evidence type="ECO:0000256" key="2">
    <source>
        <dbReference type="ARBA" id="ARBA00022670"/>
    </source>
</evidence>
<evidence type="ECO:0000256" key="3">
    <source>
        <dbReference type="ARBA" id="ARBA00022723"/>
    </source>
</evidence>
<dbReference type="FunFam" id="3.30.830.10:FF:000132">
    <property type="entry name" value="Protease of the insulinase family"/>
    <property type="match status" value="1"/>
</dbReference>
<dbReference type="InterPro" id="IPR011765">
    <property type="entry name" value="Pept_M16_N"/>
</dbReference>
<dbReference type="FunFam" id="3.30.830.10:FF:000005">
    <property type="entry name" value="nardilysin isoform X1"/>
    <property type="match status" value="1"/>
</dbReference>